<feature type="domain" description="VTT" evidence="8">
    <location>
        <begin position="47"/>
        <end position="172"/>
    </location>
</feature>
<dbReference type="GO" id="GO:0005886">
    <property type="term" value="C:plasma membrane"/>
    <property type="evidence" value="ECO:0007669"/>
    <property type="project" value="UniProtKB-SubCell"/>
</dbReference>
<comment type="similarity">
    <text evidence="2 7">Belongs to the DedA family.</text>
</comment>
<keyword evidence="5 7" id="KW-1133">Transmembrane helix</keyword>
<evidence type="ECO:0000259" key="8">
    <source>
        <dbReference type="Pfam" id="PF09335"/>
    </source>
</evidence>
<dbReference type="NCBIfam" id="NF008102">
    <property type="entry name" value="PRK10847.1"/>
    <property type="match status" value="1"/>
</dbReference>
<dbReference type="AlphaFoldDB" id="A0A139BSK9"/>
<evidence type="ECO:0000256" key="7">
    <source>
        <dbReference type="RuleBase" id="RU367016"/>
    </source>
</evidence>
<comment type="caution">
    <text evidence="9">The sequence shown here is derived from an EMBL/GenBank/DDBJ whole genome shotgun (WGS) entry which is preliminary data.</text>
</comment>
<gene>
    <name evidence="9" type="ORF">AWT59_1923</name>
</gene>
<protein>
    <submittedName>
        <fullName evidence="9">SNARE associated Golgi protein</fullName>
    </submittedName>
</protein>
<reference evidence="9 10" key="1">
    <citation type="submission" date="2016-02" db="EMBL/GenBank/DDBJ databases">
        <authorList>
            <person name="Wen L."/>
            <person name="He K."/>
            <person name="Yang H."/>
        </authorList>
    </citation>
    <scope>NUCLEOTIDE SEQUENCE [LARGE SCALE GENOMIC DNA]</scope>
    <source>
        <strain evidence="9">ShG14-8</strain>
    </source>
</reference>
<evidence type="ECO:0000313" key="10">
    <source>
        <dbReference type="Proteomes" id="UP000070578"/>
    </source>
</evidence>
<evidence type="ECO:0000256" key="2">
    <source>
        <dbReference type="ARBA" id="ARBA00010792"/>
    </source>
</evidence>
<name>A0A139BSK9_9PROT</name>
<dbReference type="InterPro" id="IPR058127">
    <property type="entry name" value="DedA"/>
</dbReference>
<feature type="transmembrane region" description="Helical" evidence="7">
    <location>
        <begin position="54"/>
        <end position="77"/>
    </location>
</feature>
<feature type="transmembrane region" description="Helical" evidence="7">
    <location>
        <begin position="126"/>
        <end position="144"/>
    </location>
</feature>
<dbReference type="InterPro" id="IPR032816">
    <property type="entry name" value="VTT_dom"/>
</dbReference>
<dbReference type="PANTHER" id="PTHR30353">
    <property type="entry name" value="INNER MEMBRANE PROTEIN DEDA-RELATED"/>
    <property type="match status" value="1"/>
</dbReference>
<evidence type="ECO:0000256" key="4">
    <source>
        <dbReference type="ARBA" id="ARBA00022692"/>
    </source>
</evidence>
<proteinExistence type="inferred from homology"/>
<organism evidence="9 10">
    <name type="scientific">Candidatus Gallionella acididurans</name>
    <dbReference type="NCBI Taxonomy" id="1796491"/>
    <lineage>
        <taxon>Bacteria</taxon>
        <taxon>Pseudomonadati</taxon>
        <taxon>Pseudomonadota</taxon>
        <taxon>Betaproteobacteria</taxon>
        <taxon>Nitrosomonadales</taxon>
        <taxon>Gallionellaceae</taxon>
        <taxon>Gallionella</taxon>
    </lineage>
</organism>
<comment type="subcellular location">
    <subcellularLocation>
        <location evidence="1 7">Cell membrane</location>
        <topology evidence="1 7">Multi-pass membrane protein</topology>
    </subcellularLocation>
</comment>
<feature type="transmembrane region" description="Helical" evidence="7">
    <location>
        <begin position="151"/>
        <end position="174"/>
    </location>
</feature>
<dbReference type="InterPro" id="IPR032818">
    <property type="entry name" value="DedA-like"/>
</dbReference>
<evidence type="ECO:0000256" key="1">
    <source>
        <dbReference type="ARBA" id="ARBA00004651"/>
    </source>
</evidence>
<dbReference type="Pfam" id="PF09335">
    <property type="entry name" value="VTT_dom"/>
    <property type="match status" value="1"/>
</dbReference>
<evidence type="ECO:0000313" key="9">
    <source>
        <dbReference type="EMBL" id="KXS31962.1"/>
    </source>
</evidence>
<evidence type="ECO:0000256" key="6">
    <source>
        <dbReference type="ARBA" id="ARBA00023136"/>
    </source>
</evidence>
<feature type="transmembrane region" description="Helical" evidence="7">
    <location>
        <begin position="186"/>
        <end position="204"/>
    </location>
</feature>
<keyword evidence="4 7" id="KW-0812">Transmembrane</keyword>
<keyword evidence="6 7" id="KW-0472">Membrane</keyword>
<keyword evidence="3 7" id="KW-1003">Cell membrane</keyword>
<feature type="transmembrane region" description="Helical" evidence="7">
    <location>
        <begin position="25"/>
        <end position="47"/>
    </location>
</feature>
<dbReference type="Proteomes" id="UP000070578">
    <property type="component" value="Unassembled WGS sequence"/>
</dbReference>
<sequence length="212" mass="23779">MSLILYDIIMHLDTHLLALVHDYGMWVYAILFVIIFAETGLVVTPFLPGDTLLFVAGTLCGLGALQLEWLIPLLILATFGGDNTNYWIGRTLGLRLFARGGGRFIRREYLEKTRAFYEKHGGKTIIFARFLPIIRTFAPFVAGLGLMRYRLFVLFSALGGTLWIASLTLAGYFFGNIPVVKNNLTLIVVVIVVISFVPAIRQFIQHRKQSAP</sequence>
<accession>A0A139BSK9</accession>
<dbReference type="PANTHER" id="PTHR30353:SF0">
    <property type="entry name" value="TRANSMEMBRANE PROTEIN"/>
    <property type="match status" value="1"/>
</dbReference>
<dbReference type="PATRIC" id="fig|1796491.3.peg.2099"/>
<reference evidence="9 10" key="2">
    <citation type="submission" date="2016-03" db="EMBL/GenBank/DDBJ databases">
        <title>New uncultured bacterium of the family Gallionellaceae from acid mine drainage: description and reconstruction of genome based on metagenomic analysis of microbial community.</title>
        <authorList>
            <person name="Kadnikov V."/>
            <person name="Ivasenko D."/>
            <person name="Beletsky A."/>
            <person name="Mardanov A."/>
            <person name="Danilova E."/>
            <person name="Pimenov N."/>
            <person name="Karnachuk O."/>
            <person name="Ravin N."/>
        </authorList>
    </citation>
    <scope>NUCLEOTIDE SEQUENCE [LARGE SCALE GENOMIC DNA]</scope>
    <source>
        <strain evidence="9">ShG14-8</strain>
    </source>
</reference>
<dbReference type="EMBL" id="LSLI01000048">
    <property type="protein sequence ID" value="KXS31962.1"/>
    <property type="molecule type" value="Genomic_DNA"/>
</dbReference>
<evidence type="ECO:0000256" key="5">
    <source>
        <dbReference type="ARBA" id="ARBA00022989"/>
    </source>
</evidence>
<evidence type="ECO:0000256" key="3">
    <source>
        <dbReference type="ARBA" id="ARBA00022475"/>
    </source>
</evidence>